<comment type="caution">
    <text evidence="1">The sequence shown here is derived from an EMBL/GenBank/DDBJ whole genome shotgun (WGS) entry which is preliminary data.</text>
</comment>
<reference evidence="1" key="1">
    <citation type="submission" date="2021-04" db="EMBL/GenBank/DDBJ databases">
        <authorList>
            <person name="Tunstrom K."/>
        </authorList>
    </citation>
    <scope>NUCLEOTIDE SEQUENCE</scope>
</reference>
<organism evidence="1 2">
    <name type="scientific">Parnassius apollo</name>
    <name type="common">Apollo butterfly</name>
    <name type="synonym">Papilio apollo</name>
    <dbReference type="NCBI Taxonomy" id="110799"/>
    <lineage>
        <taxon>Eukaryota</taxon>
        <taxon>Metazoa</taxon>
        <taxon>Ecdysozoa</taxon>
        <taxon>Arthropoda</taxon>
        <taxon>Hexapoda</taxon>
        <taxon>Insecta</taxon>
        <taxon>Pterygota</taxon>
        <taxon>Neoptera</taxon>
        <taxon>Endopterygota</taxon>
        <taxon>Lepidoptera</taxon>
        <taxon>Glossata</taxon>
        <taxon>Ditrysia</taxon>
        <taxon>Papilionoidea</taxon>
        <taxon>Papilionidae</taxon>
        <taxon>Parnassiinae</taxon>
        <taxon>Parnassini</taxon>
        <taxon>Parnassius</taxon>
        <taxon>Parnassius</taxon>
    </lineage>
</organism>
<dbReference type="AlphaFoldDB" id="A0A8S3XGS4"/>
<accession>A0A8S3XGS4</accession>
<dbReference type="Proteomes" id="UP000691718">
    <property type="component" value="Unassembled WGS sequence"/>
</dbReference>
<evidence type="ECO:0000313" key="2">
    <source>
        <dbReference type="Proteomes" id="UP000691718"/>
    </source>
</evidence>
<evidence type="ECO:0000313" key="1">
    <source>
        <dbReference type="EMBL" id="CAG5022160.1"/>
    </source>
</evidence>
<proteinExistence type="predicted"/>
<keyword evidence="2" id="KW-1185">Reference proteome</keyword>
<dbReference type="EMBL" id="CAJQZP010001146">
    <property type="protein sequence ID" value="CAG5022160.1"/>
    <property type="molecule type" value="Genomic_DNA"/>
</dbReference>
<protein>
    <submittedName>
        <fullName evidence="1">(apollo) hypothetical protein</fullName>
    </submittedName>
</protein>
<name>A0A8S3XGS4_PARAO</name>
<gene>
    <name evidence="1" type="ORF">PAPOLLO_LOCUS17704</name>
</gene>
<sequence length="66" mass="6917">MSMVIPIGVLRMRSARAWLAGSVTAASEPPRAPGPAHTPGHQTAPFLYVATRADRPFVAGSSNSLM</sequence>